<keyword evidence="3" id="KW-1185">Reference proteome</keyword>
<sequence length="120" mass="12852">MELLRQIVVFIHLIGFAVLFGAWVAQAFGGQRRFTRLMDVGLAIAGLAGLALAAPWGISWEPGMSFYLKVTVKLVVLIVIGALLGIGSARQRKGGNVAPALFWSVGVLALLNAGFGLFWR</sequence>
<dbReference type="AlphaFoldDB" id="A0A7Y9JPN2"/>
<evidence type="ECO:0000313" key="3">
    <source>
        <dbReference type="Proteomes" id="UP000552045"/>
    </source>
</evidence>
<keyword evidence="1" id="KW-0472">Membrane</keyword>
<organism evidence="2 3">
    <name type="scientific">Microbacterium pseudoresistens</name>
    <dbReference type="NCBI Taxonomy" id="640634"/>
    <lineage>
        <taxon>Bacteria</taxon>
        <taxon>Bacillati</taxon>
        <taxon>Actinomycetota</taxon>
        <taxon>Actinomycetes</taxon>
        <taxon>Micrococcales</taxon>
        <taxon>Microbacteriaceae</taxon>
        <taxon>Microbacterium</taxon>
    </lineage>
</organism>
<reference evidence="2 3" key="1">
    <citation type="submission" date="2020-07" db="EMBL/GenBank/DDBJ databases">
        <title>Sequencing the genomes of 1000 actinobacteria strains.</title>
        <authorList>
            <person name="Klenk H.-P."/>
        </authorList>
    </citation>
    <scope>NUCLEOTIDE SEQUENCE [LARGE SCALE GENOMIC DNA]</scope>
    <source>
        <strain evidence="2 3">DSM 22185</strain>
    </source>
</reference>
<dbReference type="EMBL" id="JACCBH010000001">
    <property type="protein sequence ID" value="NYD54819.1"/>
    <property type="molecule type" value="Genomic_DNA"/>
</dbReference>
<feature type="transmembrane region" description="Helical" evidence="1">
    <location>
        <begin position="101"/>
        <end position="119"/>
    </location>
</feature>
<keyword evidence="1" id="KW-1133">Transmembrane helix</keyword>
<gene>
    <name evidence="2" type="ORF">BKA02_001874</name>
</gene>
<evidence type="ECO:0008006" key="4">
    <source>
        <dbReference type="Google" id="ProtNLM"/>
    </source>
</evidence>
<feature type="transmembrane region" description="Helical" evidence="1">
    <location>
        <begin position="37"/>
        <end position="58"/>
    </location>
</feature>
<dbReference type="RefSeq" id="WP_179433447.1">
    <property type="nucleotide sequence ID" value="NZ_BAABLC010000002.1"/>
</dbReference>
<accession>A0A7Y9JPN2</accession>
<feature type="transmembrane region" description="Helical" evidence="1">
    <location>
        <begin position="6"/>
        <end position="25"/>
    </location>
</feature>
<name>A0A7Y9JPN2_9MICO</name>
<feature type="transmembrane region" description="Helical" evidence="1">
    <location>
        <begin position="70"/>
        <end position="89"/>
    </location>
</feature>
<proteinExistence type="predicted"/>
<evidence type="ECO:0000256" key="1">
    <source>
        <dbReference type="SAM" id="Phobius"/>
    </source>
</evidence>
<evidence type="ECO:0000313" key="2">
    <source>
        <dbReference type="EMBL" id="NYD54819.1"/>
    </source>
</evidence>
<comment type="caution">
    <text evidence="2">The sequence shown here is derived from an EMBL/GenBank/DDBJ whole genome shotgun (WGS) entry which is preliminary data.</text>
</comment>
<protein>
    <recommendedName>
        <fullName evidence="4">Fe-S protein</fullName>
    </recommendedName>
</protein>
<keyword evidence="1" id="KW-0812">Transmembrane</keyword>
<dbReference type="Proteomes" id="UP000552045">
    <property type="component" value="Unassembled WGS sequence"/>
</dbReference>